<dbReference type="Proteomes" id="UP000217696">
    <property type="component" value="Chromosome"/>
</dbReference>
<accession>A0A0U5AZG8</accession>
<dbReference type="KEGG" id="asoc:CB4_03354"/>
<gene>
    <name evidence="1" type="ORF">CB4_03354</name>
</gene>
<keyword evidence="2" id="KW-1185">Reference proteome</keyword>
<name>A0A0U5AZG8_9BACL</name>
<organism evidence="1 2">
    <name type="scientific">Aneurinibacillus soli</name>
    <dbReference type="NCBI Taxonomy" id="1500254"/>
    <lineage>
        <taxon>Bacteria</taxon>
        <taxon>Bacillati</taxon>
        <taxon>Bacillota</taxon>
        <taxon>Bacilli</taxon>
        <taxon>Bacillales</taxon>
        <taxon>Paenibacillaceae</taxon>
        <taxon>Aneurinibacillus group</taxon>
        <taxon>Aneurinibacillus</taxon>
    </lineage>
</organism>
<dbReference type="OrthoDB" id="2679271at2"/>
<evidence type="ECO:0000313" key="1">
    <source>
        <dbReference type="EMBL" id="BAU29173.1"/>
    </source>
</evidence>
<proteinExistence type="predicted"/>
<protein>
    <submittedName>
        <fullName evidence="1">Uncharacterized protein</fullName>
    </submittedName>
</protein>
<dbReference type="RefSeq" id="WP_096466876.1">
    <property type="nucleotide sequence ID" value="NZ_AP017312.1"/>
</dbReference>
<evidence type="ECO:0000313" key="2">
    <source>
        <dbReference type="Proteomes" id="UP000217696"/>
    </source>
</evidence>
<reference evidence="1 2" key="1">
    <citation type="submission" date="2015-12" db="EMBL/GenBank/DDBJ databases">
        <title>Genome sequence of Aneurinibacillus soli.</title>
        <authorList>
            <person name="Lee J.S."/>
            <person name="Lee K.C."/>
            <person name="Kim K.K."/>
            <person name="Lee B.W."/>
        </authorList>
    </citation>
    <scope>NUCLEOTIDE SEQUENCE [LARGE SCALE GENOMIC DNA]</scope>
    <source>
        <strain evidence="1 2">CB4</strain>
    </source>
</reference>
<dbReference type="EMBL" id="AP017312">
    <property type="protein sequence ID" value="BAU29173.1"/>
    <property type="molecule type" value="Genomic_DNA"/>
</dbReference>
<dbReference type="AlphaFoldDB" id="A0A0U5AZG8"/>
<sequence>MVQFFRSVLAKKDKKPKTHQELQADVRLLLNGLAGKKANVTVETPGETKQISGILKKAAAEIMGSQYQCLHFCLDIDTHCIGTLELSSIHEEADRIVILCEPNHSHPGRYNKIITITK</sequence>